<dbReference type="Gene3D" id="3.40.50.300">
    <property type="entry name" value="P-loop containing nucleotide triphosphate hydrolases"/>
    <property type="match status" value="1"/>
</dbReference>
<feature type="chain" id="PRO_5047312489" evidence="3">
    <location>
        <begin position="23"/>
        <end position="273"/>
    </location>
</feature>
<dbReference type="SUPFAM" id="SSF50465">
    <property type="entry name" value="EF-Tu/eEF-1alpha/eIF2-gamma C-terminal domain"/>
    <property type="match status" value="1"/>
</dbReference>
<dbReference type="PANTHER" id="PTHR43721">
    <property type="entry name" value="ELONGATION FACTOR TU-RELATED"/>
    <property type="match status" value="1"/>
</dbReference>
<dbReference type="PANTHER" id="PTHR43721:SF22">
    <property type="entry name" value="ELONGATION FACTOR TU, MITOCHONDRIAL"/>
    <property type="match status" value="1"/>
</dbReference>
<accession>A0ABY6FC70</accession>
<dbReference type="InterPro" id="IPR009001">
    <property type="entry name" value="Transl_elong_EF1A/Init_IF2_C"/>
</dbReference>
<reference evidence="4" key="1">
    <citation type="submission" date="2021-08" db="EMBL/GenBank/DDBJ databases">
        <title>Complete genome sequence of Pseudomonas phytophila.</title>
        <authorList>
            <person name="Weir B.S."/>
            <person name="Templeton M.D."/>
            <person name="Arshed S."/>
            <person name="Andersen M.T."/>
            <person name="Jayaraman J."/>
        </authorList>
    </citation>
    <scope>NUCLEOTIDE SEQUENCE</scope>
    <source>
        <strain evidence="4">ICMP 23753</strain>
    </source>
</reference>
<keyword evidence="5" id="KW-1185">Reference proteome</keyword>
<protein>
    <submittedName>
        <fullName evidence="4">Uncharacterized protein</fullName>
    </submittedName>
</protein>
<keyword evidence="1" id="KW-0547">Nucleotide-binding</keyword>
<dbReference type="EMBL" id="CP081201">
    <property type="protein sequence ID" value="UXZ95490.1"/>
    <property type="molecule type" value="Genomic_DNA"/>
</dbReference>
<gene>
    <name evidence="4" type="ORF">K3169_24690</name>
</gene>
<feature type="signal peptide" evidence="3">
    <location>
        <begin position="1"/>
        <end position="22"/>
    </location>
</feature>
<dbReference type="RefSeq" id="WP_263268494.1">
    <property type="nucleotide sequence ID" value="NZ_CP081201.1"/>
</dbReference>
<evidence type="ECO:0000256" key="3">
    <source>
        <dbReference type="SAM" id="SignalP"/>
    </source>
</evidence>
<dbReference type="InterPro" id="IPR027417">
    <property type="entry name" value="P-loop_NTPase"/>
</dbReference>
<evidence type="ECO:0000256" key="1">
    <source>
        <dbReference type="ARBA" id="ARBA00022741"/>
    </source>
</evidence>
<evidence type="ECO:0000256" key="2">
    <source>
        <dbReference type="ARBA" id="ARBA00023134"/>
    </source>
</evidence>
<evidence type="ECO:0000313" key="5">
    <source>
        <dbReference type="Proteomes" id="UP001063228"/>
    </source>
</evidence>
<name>A0ABY6FC70_9PSED</name>
<dbReference type="Proteomes" id="UP001063228">
    <property type="component" value="Chromosome"/>
</dbReference>
<dbReference type="SUPFAM" id="SSF52540">
    <property type="entry name" value="P-loop containing nucleoside triphosphate hydrolases"/>
    <property type="match status" value="1"/>
</dbReference>
<organism evidence="4 5">
    <name type="scientific">Pseudomonas phytophila</name>
    <dbReference type="NCBI Taxonomy" id="2867264"/>
    <lineage>
        <taxon>Bacteria</taxon>
        <taxon>Pseudomonadati</taxon>
        <taxon>Pseudomonadota</taxon>
        <taxon>Gammaproteobacteria</taxon>
        <taxon>Pseudomonadales</taxon>
        <taxon>Pseudomonadaceae</taxon>
        <taxon>Pseudomonas</taxon>
    </lineage>
</organism>
<keyword evidence="2" id="KW-0342">GTP-binding</keyword>
<keyword evidence="3" id="KW-0732">Signal</keyword>
<sequence>MKSTICKAIAYMLLMFSLPTWSNTLPDIVVLGDDARVLLLKQCTQPCRSGANSVATAPLGSSASSIASLAQRAKHAVIVVDATRGPLQIIREHILIARQAGVPSLSLLFVNTGRVKDSELLKMEEQEARAVLSTYDLHGDQAALFTVKTLWRGGDELSDALAALKNTPDRPEESLAFINGQQLATFIYLLTPLESKWTLALQKDSPVTVWINGRVSQGRVSSTHTLNPGDSGDMSLQLGAPVSAATGSRFLLEREGRIIALGVVKGVGVQAAP</sequence>
<evidence type="ECO:0000313" key="4">
    <source>
        <dbReference type="EMBL" id="UXZ95490.1"/>
    </source>
</evidence>
<proteinExistence type="predicted"/>
<dbReference type="InterPro" id="IPR050055">
    <property type="entry name" value="EF-Tu_GTPase"/>
</dbReference>